<dbReference type="Pfam" id="PF01585">
    <property type="entry name" value="G-patch"/>
    <property type="match status" value="1"/>
</dbReference>
<reference evidence="14" key="1">
    <citation type="submission" date="2018-10" db="EMBL/GenBank/DDBJ databases">
        <title>Transcriptome assembly of Aceria tosichella (Wheat curl mite) Type 2.</title>
        <authorList>
            <person name="Scully E.D."/>
            <person name="Geib S.M."/>
            <person name="Palmer N.A."/>
            <person name="Gupta A.K."/>
            <person name="Sarath G."/>
            <person name="Tatineni S."/>
        </authorList>
    </citation>
    <scope>NUCLEOTIDE SEQUENCE</scope>
    <source>
        <strain evidence="14">LincolnNE</strain>
    </source>
</reference>
<dbReference type="AlphaFoldDB" id="A0A6G1SMK7"/>
<keyword evidence="4" id="KW-0508">mRNA splicing</keyword>
<keyword evidence="5" id="KW-0539">Nucleus</keyword>
<dbReference type="GO" id="GO:0003723">
    <property type="term" value="F:RNA binding"/>
    <property type="evidence" value="ECO:0007669"/>
    <property type="project" value="UniProtKB-UniRule"/>
</dbReference>
<dbReference type="GO" id="GO:0071011">
    <property type="term" value="C:precatalytic spliceosome"/>
    <property type="evidence" value="ECO:0007669"/>
    <property type="project" value="TreeGrafter"/>
</dbReference>
<keyword evidence="3 10" id="KW-0694">RNA-binding</keyword>
<feature type="compositionally biased region" description="Low complexity" evidence="11">
    <location>
        <begin position="56"/>
        <end position="72"/>
    </location>
</feature>
<dbReference type="InterPro" id="IPR003954">
    <property type="entry name" value="RRM_euk-type"/>
</dbReference>
<dbReference type="PANTHER" id="PTHR13288">
    <property type="entry name" value="SPLICING FACTOR 45 SPF45"/>
    <property type="match status" value="1"/>
</dbReference>
<organism evidence="14">
    <name type="scientific">Aceria tosichella</name>
    <name type="common">wheat curl mite</name>
    <dbReference type="NCBI Taxonomy" id="561515"/>
    <lineage>
        <taxon>Eukaryota</taxon>
        <taxon>Metazoa</taxon>
        <taxon>Ecdysozoa</taxon>
        <taxon>Arthropoda</taxon>
        <taxon>Chelicerata</taxon>
        <taxon>Arachnida</taxon>
        <taxon>Acari</taxon>
        <taxon>Acariformes</taxon>
        <taxon>Trombidiformes</taxon>
        <taxon>Prostigmata</taxon>
        <taxon>Eupodina</taxon>
        <taxon>Eriophyoidea</taxon>
        <taxon>Eriophyidae</taxon>
        <taxon>Eriophyinae</taxon>
        <taxon>Aceriini</taxon>
        <taxon>Aceria</taxon>
    </lineage>
</organism>
<feature type="domain" description="G-patch" evidence="13">
    <location>
        <begin position="196"/>
        <end position="242"/>
    </location>
</feature>
<evidence type="ECO:0000256" key="9">
    <source>
        <dbReference type="ARBA" id="ARBA00079492"/>
    </source>
</evidence>
<evidence type="ECO:0000256" key="6">
    <source>
        <dbReference type="ARBA" id="ARBA00065586"/>
    </source>
</evidence>
<evidence type="ECO:0000256" key="1">
    <source>
        <dbReference type="ARBA" id="ARBA00004123"/>
    </source>
</evidence>
<keyword evidence="2" id="KW-0507">mRNA processing</keyword>
<sequence length="356" mass="39386">MPLYSNVLLTGDGTDPDDDKSETQQKQARTTPLRIAPSASMKLLQDHLMSKKRSKQSNSQLQKLQKLSSGKSNVSTDSGSLHQPPGFDWDPSDEYDPMIPNSYEVLQLEYIKAEESRRNAMKNSVAKIDISILDVLDRLENEENDSASESRTNRGTAIAPPPTLQATNKIESPSSTDLNPTKANQQAQQPTEKLDGSSAAAKIMAKMGYKVGQGLGKDEQGISTPLEVEKSGPSVGRIVQRPRTPPPATKFKEEKPECTRVILLQNMVGPGEVDDDLEVETKMECTKYGEVEKCLIYEIPNKLVPDDEAVRIFIEFKNVSSAEKAANDLNGRYFGGRIVRASFYDVDRFSKYELGP</sequence>
<comment type="subunit">
    <text evidence="6">Binds SXL. Associates with the spliceosome. Interacts with SF3B1, SF1 and U2AF2.</text>
</comment>
<dbReference type="Pfam" id="PF00076">
    <property type="entry name" value="RRM_1"/>
    <property type="match status" value="1"/>
</dbReference>
<gene>
    <name evidence="14" type="primary">RBM17</name>
    <name evidence="14" type="ORF">g.17174</name>
</gene>
<evidence type="ECO:0000259" key="13">
    <source>
        <dbReference type="PROSITE" id="PS50174"/>
    </source>
</evidence>
<evidence type="ECO:0000256" key="4">
    <source>
        <dbReference type="ARBA" id="ARBA00023187"/>
    </source>
</evidence>
<feature type="region of interest" description="Disordered" evidence="11">
    <location>
        <begin position="1"/>
        <end position="95"/>
    </location>
</feature>
<dbReference type="InterPro" id="IPR034653">
    <property type="entry name" value="SPF45_RRM"/>
</dbReference>
<dbReference type="PROSITE" id="PS50174">
    <property type="entry name" value="G_PATCH"/>
    <property type="match status" value="1"/>
</dbReference>
<evidence type="ECO:0000256" key="11">
    <source>
        <dbReference type="SAM" id="MobiDB-lite"/>
    </source>
</evidence>
<protein>
    <recommendedName>
        <fullName evidence="7">Splicing factor 45</fullName>
    </recommendedName>
    <alternativeName>
        <fullName evidence="9">45 kDa-splicing factor</fullName>
    </alternativeName>
    <alternativeName>
        <fullName evidence="8">RNA-binding motif protein 17</fullName>
    </alternativeName>
</protein>
<evidence type="ECO:0000256" key="3">
    <source>
        <dbReference type="ARBA" id="ARBA00022884"/>
    </source>
</evidence>
<feature type="compositionally biased region" description="Polar residues" evidence="11">
    <location>
        <begin position="164"/>
        <end position="191"/>
    </location>
</feature>
<dbReference type="PROSITE" id="PS50102">
    <property type="entry name" value="RRM"/>
    <property type="match status" value="1"/>
</dbReference>
<dbReference type="PANTHER" id="PTHR13288:SF8">
    <property type="entry name" value="SPLICING FACTOR 45"/>
    <property type="match status" value="1"/>
</dbReference>
<evidence type="ECO:0000256" key="8">
    <source>
        <dbReference type="ARBA" id="ARBA00075691"/>
    </source>
</evidence>
<dbReference type="InterPro" id="IPR000504">
    <property type="entry name" value="RRM_dom"/>
</dbReference>
<dbReference type="GO" id="GO:0045292">
    <property type="term" value="P:mRNA cis splicing, via spliceosome"/>
    <property type="evidence" value="ECO:0007669"/>
    <property type="project" value="InterPro"/>
</dbReference>
<feature type="domain" description="RRM" evidence="12">
    <location>
        <begin position="260"/>
        <end position="346"/>
    </location>
</feature>
<dbReference type="Gene3D" id="3.30.70.330">
    <property type="match status" value="1"/>
</dbReference>
<evidence type="ECO:0000256" key="7">
    <source>
        <dbReference type="ARBA" id="ARBA00074919"/>
    </source>
</evidence>
<evidence type="ECO:0000256" key="5">
    <source>
        <dbReference type="ARBA" id="ARBA00023242"/>
    </source>
</evidence>
<name>A0A6G1SMK7_9ACAR</name>
<dbReference type="InterPro" id="IPR035979">
    <property type="entry name" value="RBD_domain_sf"/>
</dbReference>
<dbReference type="SMART" id="SM00443">
    <property type="entry name" value="G_patch"/>
    <property type="match status" value="1"/>
</dbReference>
<dbReference type="InterPro" id="IPR000467">
    <property type="entry name" value="G_patch_dom"/>
</dbReference>
<evidence type="ECO:0000313" key="14">
    <source>
        <dbReference type="EMBL" id="MDE51609.1"/>
    </source>
</evidence>
<evidence type="ECO:0000256" key="10">
    <source>
        <dbReference type="PROSITE-ProRule" id="PRU00176"/>
    </source>
</evidence>
<feature type="region of interest" description="Disordered" evidence="11">
    <location>
        <begin position="227"/>
        <end position="254"/>
    </location>
</feature>
<accession>A0A6G1SMK7</accession>
<feature type="region of interest" description="Disordered" evidence="11">
    <location>
        <begin position="143"/>
        <end position="198"/>
    </location>
</feature>
<dbReference type="SMART" id="SM00361">
    <property type="entry name" value="RRM_1"/>
    <property type="match status" value="1"/>
</dbReference>
<evidence type="ECO:0000259" key="12">
    <source>
        <dbReference type="PROSITE" id="PS50102"/>
    </source>
</evidence>
<evidence type="ECO:0000256" key="2">
    <source>
        <dbReference type="ARBA" id="ARBA00022664"/>
    </source>
</evidence>
<proteinExistence type="predicted"/>
<dbReference type="InterPro" id="IPR012677">
    <property type="entry name" value="Nucleotide-bd_a/b_plait_sf"/>
</dbReference>
<comment type="subcellular location">
    <subcellularLocation>
        <location evidence="1">Nucleus</location>
    </subcellularLocation>
</comment>
<dbReference type="FunFam" id="3.30.70.330:FF:000079">
    <property type="entry name" value="Putative splicing factor 45"/>
    <property type="match status" value="1"/>
</dbReference>
<dbReference type="SUPFAM" id="SSF54928">
    <property type="entry name" value="RNA-binding domain, RBD"/>
    <property type="match status" value="1"/>
</dbReference>
<dbReference type="CDD" id="cd12647">
    <property type="entry name" value="RRM_UHM_SPF45"/>
    <property type="match status" value="1"/>
</dbReference>
<dbReference type="InterPro" id="IPR040052">
    <property type="entry name" value="RBM17"/>
</dbReference>
<dbReference type="EMBL" id="GGYP01006838">
    <property type="protein sequence ID" value="MDE51609.1"/>
    <property type="molecule type" value="Transcribed_RNA"/>
</dbReference>